<dbReference type="AlphaFoldDB" id="A0A976IGI9"/>
<dbReference type="Gene3D" id="2.130.10.10">
    <property type="entry name" value="YVTN repeat-like/Quinoprotein amine dehydrogenase"/>
    <property type="match status" value="1"/>
</dbReference>
<name>A0A976IGI9_BRELC</name>
<feature type="domain" description="ER membrane protein complex subunit 1 C-terminal" evidence="12">
    <location>
        <begin position="773"/>
        <end position="990"/>
    </location>
</feature>
<dbReference type="Pfam" id="PF07774">
    <property type="entry name" value="EMC1_C"/>
    <property type="match status" value="1"/>
</dbReference>
<dbReference type="KEGG" id="blac:94347278"/>
<feature type="signal peptide" evidence="11">
    <location>
        <begin position="1"/>
        <end position="17"/>
    </location>
</feature>
<keyword evidence="10" id="KW-0325">Glycoprotein</keyword>
<keyword evidence="5" id="KW-0812">Transmembrane</keyword>
<protein>
    <recommendedName>
        <fullName evidence="4">ER membrane protein complex subunit 1</fullName>
    </recommendedName>
</protein>
<keyword evidence="8" id="KW-1133">Transmembrane helix</keyword>
<evidence type="ECO:0000259" key="12">
    <source>
        <dbReference type="Pfam" id="PF07774"/>
    </source>
</evidence>
<evidence type="ECO:0000256" key="3">
    <source>
        <dbReference type="ARBA" id="ARBA00011276"/>
    </source>
</evidence>
<gene>
    <name evidence="14" type="ORF">CCR75_003513</name>
</gene>
<dbReference type="Proteomes" id="UP000294530">
    <property type="component" value="Unassembled WGS sequence"/>
</dbReference>
<dbReference type="Pfam" id="PF25293">
    <property type="entry name" value="Beta-prop_EMC1_N"/>
    <property type="match status" value="1"/>
</dbReference>
<comment type="caution">
    <text evidence="14">The sequence shown here is derived from an EMBL/GenBank/DDBJ whole genome shotgun (WGS) entry which is preliminary data.</text>
</comment>
<dbReference type="SUPFAM" id="SSF50998">
    <property type="entry name" value="Quinoprotein alcohol dehydrogenase-like"/>
    <property type="match status" value="1"/>
</dbReference>
<sequence>MLRSLLAVALYLTTVNALFADQAGEFDWKFENIGRVQFVAFEDSVSREPNSVVPKNTSRALYVASDERSRALARLDSITGEIQWRRVFVKGDAINAIQLTSDGLLSVSGAGRHVRLWDLLTGVLLWDDVTTIGPAPLNAFFGGLIAINKSLSVVLTSSSVAMIRFKDGNVIKQVLPEDFTAAVVAANTLSYQAKSDNTALYLMAGSRHVLEYELPSLKLINRSTLPNNEKTQKPTSVVLRRDTEIGQAVAITLTTDELQLQSLENAEVLSIIALHSLPLNYDKVVAIDNNIVHTLVLLLFSGKRAILKITSNLTVKVAAIVTATTGVLTESMIEDSVLFHAAVKDTGKAIQITSYSLDQSPASISYETQFDMTVYGGKIAHAFVNCPTTTRDSTLMCQALLVLKDDALVMTSNDVMNQPSGQIHWLREEALANIKSVRWITPAEMAIEKHALKRIPSFIQELALEYKRLEEIVERMSTMSWTLFHESSRQRGVDRSRAARKEPRHAHLFGFSKYIVVLTDSGKLFALRAEASTIAWSVFVGPEVQLFVTRDHPALGTGAELLLVSNTTKKLVWLNGDDGHQVEATEANTSSEASWVVLLPKRKHLTTDKEPTARRTVAVIGAESLKIALYPKETAALAHLQVKNFYFYRYDASLNALRGYYLKHDGLEPLGNYRACESWSIVLPREQQVIATSRHHDHSVVDSAVTITGDDSLLIKYLNPNLFAIATLTTQVSLHDKDATTVLYVYLIDAVAGRILHRVRHLDVDSPVRMVQSENWLVYSYWNVLTKRTEMVSLALFDGAIGMHSLNPWKRPSWTPSRSSFDATAPFVLQKSFIYPTKITSLDVTVTAHGITPPTLLVGMETGQIYKLARNFIDPRQPEKPLTPEEQAEGLLLYSPLLPVYSHPQAMLTYNETIENLKAMSTTPTELESTTLVFAYGLDMFYVRMTPAKSFDLLPSDFNHEMLLLLCFTFLVVTFGTKTLAQRKALQTAWK</sequence>
<accession>A0A976IGI9</accession>
<evidence type="ECO:0000313" key="14">
    <source>
        <dbReference type="EMBL" id="TDH71102.1"/>
    </source>
</evidence>
<organism evidence="14 15">
    <name type="scientific">Bremia lactucae</name>
    <name type="common">Lettuce downy mildew</name>
    <dbReference type="NCBI Taxonomy" id="4779"/>
    <lineage>
        <taxon>Eukaryota</taxon>
        <taxon>Sar</taxon>
        <taxon>Stramenopiles</taxon>
        <taxon>Oomycota</taxon>
        <taxon>Peronosporomycetes</taxon>
        <taxon>Peronosporales</taxon>
        <taxon>Peronosporaceae</taxon>
        <taxon>Bremia</taxon>
    </lineage>
</organism>
<evidence type="ECO:0000256" key="6">
    <source>
        <dbReference type="ARBA" id="ARBA00022729"/>
    </source>
</evidence>
<evidence type="ECO:0000256" key="5">
    <source>
        <dbReference type="ARBA" id="ARBA00022692"/>
    </source>
</evidence>
<keyword evidence="6 11" id="KW-0732">Signal</keyword>
<evidence type="ECO:0000313" key="15">
    <source>
        <dbReference type="Proteomes" id="UP000294530"/>
    </source>
</evidence>
<evidence type="ECO:0000256" key="7">
    <source>
        <dbReference type="ARBA" id="ARBA00022824"/>
    </source>
</evidence>
<proteinExistence type="inferred from homology"/>
<dbReference type="GO" id="GO:0034975">
    <property type="term" value="P:protein folding in endoplasmic reticulum"/>
    <property type="evidence" value="ECO:0007669"/>
    <property type="project" value="TreeGrafter"/>
</dbReference>
<evidence type="ECO:0000256" key="1">
    <source>
        <dbReference type="ARBA" id="ARBA00004115"/>
    </source>
</evidence>
<keyword evidence="7" id="KW-0256">Endoplasmic reticulum</keyword>
<keyword evidence="15" id="KW-1185">Reference proteome</keyword>
<feature type="domain" description="EMC1 first beta-propeller" evidence="13">
    <location>
        <begin position="17"/>
        <end position="429"/>
    </location>
</feature>
<feature type="chain" id="PRO_5036847411" description="ER membrane protein complex subunit 1" evidence="11">
    <location>
        <begin position="18"/>
        <end position="991"/>
    </location>
</feature>
<evidence type="ECO:0000256" key="11">
    <source>
        <dbReference type="SAM" id="SignalP"/>
    </source>
</evidence>
<evidence type="ECO:0000256" key="9">
    <source>
        <dbReference type="ARBA" id="ARBA00023136"/>
    </source>
</evidence>
<evidence type="ECO:0000256" key="4">
    <source>
        <dbReference type="ARBA" id="ARBA00020824"/>
    </source>
</evidence>
<comment type="subcellular location">
    <subcellularLocation>
        <location evidence="1">Endoplasmic reticulum membrane</location>
        <topology evidence="1">Single-pass type I membrane protein</topology>
    </subcellularLocation>
</comment>
<evidence type="ECO:0000256" key="8">
    <source>
        <dbReference type="ARBA" id="ARBA00022989"/>
    </source>
</evidence>
<dbReference type="PANTHER" id="PTHR21573">
    <property type="entry name" value="ER MEMBRANE PROTEIN COMPLEX SUBUNIT 1"/>
    <property type="match status" value="1"/>
</dbReference>
<dbReference type="OrthoDB" id="28092at2759"/>
<evidence type="ECO:0000256" key="10">
    <source>
        <dbReference type="ARBA" id="ARBA00023180"/>
    </source>
</evidence>
<comment type="subunit">
    <text evidence="3">Component of the ER membrane protein complex (EMC).</text>
</comment>
<dbReference type="PANTHER" id="PTHR21573:SF0">
    <property type="entry name" value="ER MEMBRANE PROTEIN COMPLEX SUBUNIT 1"/>
    <property type="match status" value="1"/>
</dbReference>
<dbReference type="InterPro" id="IPR026895">
    <property type="entry name" value="EMC1"/>
</dbReference>
<dbReference type="InterPro" id="IPR015943">
    <property type="entry name" value="WD40/YVTN_repeat-like_dom_sf"/>
</dbReference>
<dbReference type="GO" id="GO:0072546">
    <property type="term" value="C:EMC complex"/>
    <property type="evidence" value="ECO:0007669"/>
    <property type="project" value="InterPro"/>
</dbReference>
<dbReference type="EMBL" id="SHOA02000004">
    <property type="protein sequence ID" value="TDH71102.1"/>
    <property type="molecule type" value="Genomic_DNA"/>
</dbReference>
<dbReference type="InterPro" id="IPR011678">
    <property type="entry name" value="EMC1_C"/>
</dbReference>
<dbReference type="RefSeq" id="XP_067820601.1">
    <property type="nucleotide sequence ID" value="XM_067961607.1"/>
</dbReference>
<evidence type="ECO:0000256" key="2">
    <source>
        <dbReference type="ARBA" id="ARBA00007904"/>
    </source>
</evidence>
<reference evidence="14 15" key="1">
    <citation type="journal article" date="2021" name="Genome Biol.">
        <title>AFLAP: assembly-free linkage analysis pipeline using k-mers from genome sequencing data.</title>
        <authorList>
            <person name="Fletcher K."/>
            <person name="Zhang L."/>
            <person name="Gil J."/>
            <person name="Han R."/>
            <person name="Cavanaugh K."/>
            <person name="Michelmore R."/>
        </authorList>
    </citation>
    <scope>NUCLEOTIDE SEQUENCE [LARGE SCALE GENOMIC DNA]</scope>
    <source>
        <strain evidence="14 15">SF5</strain>
    </source>
</reference>
<dbReference type="GeneID" id="94347278"/>
<dbReference type="InterPro" id="IPR011047">
    <property type="entry name" value="Quinoprotein_ADH-like_sf"/>
</dbReference>
<keyword evidence="9" id="KW-0472">Membrane</keyword>
<evidence type="ECO:0000259" key="13">
    <source>
        <dbReference type="Pfam" id="PF25293"/>
    </source>
</evidence>
<dbReference type="InterPro" id="IPR058545">
    <property type="entry name" value="Beta-prop_EMC1_1st"/>
</dbReference>
<comment type="similarity">
    <text evidence="2">Belongs to the EMC1 family.</text>
</comment>